<dbReference type="InterPro" id="IPR007497">
    <property type="entry name" value="SIMPL/DUF541"/>
</dbReference>
<evidence type="ECO:0000313" key="1">
    <source>
        <dbReference type="EMBL" id="KEQ72933.1"/>
    </source>
</evidence>
<gene>
    <name evidence="1" type="ORF">M436DRAFT_64101</name>
</gene>
<dbReference type="GeneID" id="25413632"/>
<proteinExistence type="predicted"/>
<reference evidence="1 2" key="1">
    <citation type="journal article" date="2014" name="BMC Genomics">
        <title>Genome sequencing of four Aureobasidium pullulans varieties: biotechnological potential, stress tolerance, and description of new species.</title>
        <authorList>
            <person name="Gostin Ar C."/>
            <person name="Ohm R.A."/>
            <person name="Kogej T."/>
            <person name="Sonjak S."/>
            <person name="Turk M."/>
            <person name="Zajc J."/>
            <person name="Zalar P."/>
            <person name="Grube M."/>
            <person name="Sun H."/>
            <person name="Han J."/>
            <person name="Sharma A."/>
            <person name="Chiniquy J."/>
            <person name="Ngan C.Y."/>
            <person name="Lipzen A."/>
            <person name="Barry K."/>
            <person name="Grigoriev I.V."/>
            <person name="Gunde-Cimerman N."/>
        </authorList>
    </citation>
    <scope>NUCLEOTIDE SEQUENCE [LARGE SCALE GENOMIC DNA]</scope>
    <source>
        <strain evidence="1 2">CBS 147.97</strain>
    </source>
</reference>
<organism evidence="1 2">
    <name type="scientific">Aureobasidium namibiae CBS 147.97</name>
    <dbReference type="NCBI Taxonomy" id="1043004"/>
    <lineage>
        <taxon>Eukaryota</taxon>
        <taxon>Fungi</taxon>
        <taxon>Dikarya</taxon>
        <taxon>Ascomycota</taxon>
        <taxon>Pezizomycotina</taxon>
        <taxon>Dothideomycetes</taxon>
        <taxon>Dothideomycetidae</taxon>
        <taxon>Dothideales</taxon>
        <taxon>Saccotheciaceae</taxon>
        <taxon>Aureobasidium</taxon>
    </lineage>
</organism>
<dbReference type="Proteomes" id="UP000027730">
    <property type="component" value="Unassembled WGS sequence"/>
</dbReference>
<keyword evidence="2" id="KW-1185">Reference proteome</keyword>
<dbReference type="OrthoDB" id="3873552at2759"/>
<evidence type="ECO:0000313" key="2">
    <source>
        <dbReference type="Proteomes" id="UP000027730"/>
    </source>
</evidence>
<dbReference type="AlphaFoldDB" id="A0A074WIP5"/>
<protein>
    <submittedName>
        <fullName evidence="1">Uncharacterized protein</fullName>
    </submittedName>
</protein>
<dbReference type="HOGENOM" id="CLU_973137_0_0_1"/>
<accession>A0A074WIP5</accession>
<name>A0A074WIP5_9PEZI</name>
<sequence>MQHSSLFTIFEPRSELQSDIIPLEIKVQGEAIASRMADMVEIHIAFKSKGLYRNEASTALSKAVEALIDTLQKLSPTLKNQHSSFQATPEGPITFWSVGAQHVQTQSVPISQTKTYQENHMVTASLVINICDFQILGQVSKAITRTSCVASVKTIWSLTDSVVTRLKTEVHELAAKDALLKATAIASSIGFHAVTAEDVALQASKQDLLRSDDHYSDGNCIRSSPVRHRMGGCLSYNSYDYGGGSFECSDSKWTSRDEAGNLDTWTLVMVPKQVALTATVDAKFSATSSAGWVYEEINQHRFLTS</sequence>
<dbReference type="Pfam" id="PF04402">
    <property type="entry name" value="SIMPL"/>
    <property type="match status" value="1"/>
</dbReference>
<dbReference type="EMBL" id="KL584710">
    <property type="protein sequence ID" value="KEQ72933.1"/>
    <property type="molecule type" value="Genomic_DNA"/>
</dbReference>
<dbReference type="RefSeq" id="XP_013427147.1">
    <property type="nucleotide sequence ID" value="XM_013571693.1"/>
</dbReference>